<keyword evidence="7" id="KW-1185">Reference proteome</keyword>
<protein>
    <submittedName>
        <fullName evidence="6">LysR family transcriptional regulator</fullName>
    </submittedName>
</protein>
<gene>
    <name evidence="6" type="ORF">ACFO4E_16175</name>
</gene>
<evidence type="ECO:0000256" key="1">
    <source>
        <dbReference type="ARBA" id="ARBA00009437"/>
    </source>
</evidence>
<dbReference type="SUPFAM" id="SSF53850">
    <property type="entry name" value="Periplasmic binding protein-like II"/>
    <property type="match status" value="1"/>
</dbReference>
<keyword evidence="2" id="KW-0805">Transcription regulation</keyword>
<name>A0ABV9DXG7_9ACTN</name>
<dbReference type="InterPro" id="IPR036390">
    <property type="entry name" value="WH_DNA-bd_sf"/>
</dbReference>
<dbReference type="Gene3D" id="1.10.10.10">
    <property type="entry name" value="Winged helix-like DNA-binding domain superfamily/Winged helix DNA-binding domain"/>
    <property type="match status" value="1"/>
</dbReference>
<evidence type="ECO:0000313" key="6">
    <source>
        <dbReference type="EMBL" id="MFC4563402.1"/>
    </source>
</evidence>
<keyword evidence="4" id="KW-0804">Transcription</keyword>
<dbReference type="PROSITE" id="PS50931">
    <property type="entry name" value="HTH_LYSR"/>
    <property type="match status" value="1"/>
</dbReference>
<evidence type="ECO:0000256" key="3">
    <source>
        <dbReference type="ARBA" id="ARBA00023125"/>
    </source>
</evidence>
<dbReference type="InterPro" id="IPR005119">
    <property type="entry name" value="LysR_subst-bd"/>
</dbReference>
<dbReference type="PANTHER" id="PTHR30419">
    <property type="entry name" value="HTH-TYPE TRANSCRIPTIONAL REGULATOR YBHD"/>
    <property type="match status" value="1"/>
</dbReference>
<dbReference type="Pfam" id="PF03466">
    <property type="entry name" value="LysR_substrate"/>
    <property type="match status" value="1"/>
</dbReference>
<dbReference type="InterPro" id="IPR050950">
    <property type="entry name" value="HTH-type_LysR_regulators"/>
</dbReference>
<evidence type="ECO:0000313" key="7">
    <source>
        <dbReference type="Proteomes" id="UP001595923"/>
    </source>
</evidence>
<dbReference type="PANTHER" id="PTHR30419:SF2">
    <property type="entry name" value="LYSR FAMILY TRANSCRIPTIONAL REGULATOR"/>
    <property type="match status" value="1"/>
</dbReference>
<evidence type="ECO:0000256" key="2">
    <source>
        <dbReference type="ARBA" id="ARBA00023015"/>
    </source>
</evidence>
<feature type="domain" description="HTH lysR-type" evidence="5">
    <location>
        <begin position="1"/>
        <end position="58"/>
    </location>
</feature>
<comment type="similarity">
    <text evidence="1">Belongs to the LysR transcriptional regulatory family.</text>
</comment>
<organism evidence="6 7">
    <name type="scientific">Nocardiopsis mangrovi</name>
    <dbReference type="NCBI Taxonomy" id="1179818"/>
    <lineage>
        <taxon>Bacteria</taxon>
        <taxon>Bacillati</taxon>
        <taxon>Actinomycetota</taxon>
        <taxon>Actinomycetes</taxon>
        <taxon>Streptosporangiales</taxon>
        <taxon>Nocardiopsidaceae</taxon>
        <taxon>Nocardiopsis</taxon>
    </lineage>
</organism>
<dbReference type="InterPro" id="IPR000847">
    <property type="entry name" value="LysR_HTH_N"/>
</dbReference>
<proteinExistence type="inferred from homology"/>
<accession>A0ABV9DXG7</accession>
<dbReference type="InterPro" id="IPR036388">
    <property type="entry name" value="WH-like_DNA-bd_sf"/>
</dbReference>
<dbReference type="SUPFAM" id="SSF46785">
    <property type="entry name" value="Winged helix' DNA-binding domain"/>
    <property type="match status" value="1"/>
</dbReference>
<evidence type="ECO:0000259" key="5">
    <source>
        <dbReference type="PROSITE" id="PS50931"/>
    </source>
</evidence>
<dbReference type="Proteomes" id="UP001595923">
    <property type="component" value="Unassembled WGS sequence"/>
</dbReference>
<sequence>MIPLALRYFLATVDCGSISAAAERLKVAPSAVSRMLKKLETEHRTALIERRPRGVIPTESGQILADYARRLLIDAERTSMDIADLRGVGKRNIAIAANQSFALELLPGLIREYQEEAPQLFFSLEVATSDAITQQVREGVVDVGVSYGIRQPDGVAILHAQRIPVLATMAADHPLADRSRLRLTDVIAYPIALMGPTSTLRAVIDKRAEAEQVTLRPTFTSNNVGALQAYCSSSNAIAFFGRSTVTDSIASGALAAIPLADGDVSLRDMYIQVMDGRALPASVMDFVDRLVARLSEDI</sequence>
<keyword evidence="3" id="KW-0238">DNA-binding</keyword>
<dbReference type="EMBL" id="JBHSFQ010000015">
    <property type="protein sequence ID" value="MFC4563402.1"/>
    <property type="molecule type" value="Genomic_DNA"/>
</dbReference>
<evidence type="ECO:0000256" key="4">
    <source>
        <dbReference type="ARBA" id="ARBA00023163"/>
    </source>
</evidence>
<comment type="caution">
    <text evidence="6">The sequence shown here is derived from an EMBL/GenBank/DDBJ whole genome shotgun (WGS) entry which is preliminary data.</text>
</comment>
<dbReference type="Gene3D" id="3.40.190.290">
    <property type="match status" value="1"/>
</dbReference>
<dbReference type="Pfam" id="PF00126">
    <property type="entry name" value="HTH_1"/>
    <property type="match status" value="1"/>
</dbReference>
<dbReference type="RefSeq" id="WP_378575650.1">
    <property type="nucleotide sequence ID" value="NZ_JBHSFQ010000015.1"/>
</dbReference>
<reference evidence="7" key="1">
    <citation type="journal article" date="2019" name="Int. J. Syst. Evol. Microbiol.">
        <title>The Global Catalogue of Microorganisms (GCM) 10K type strain sequencing project: providing services to taxonomists for standard genome sequencing and annotation.</title>
        <authorList>
            <consortium name="The Broad Institute Genomics Platform"/>
            <consortium name="The Broad Institute Genome Sequencing Center for Infectious Disease"/>
            <person name="Wu L."/>
            <person name="Ma J."/>
        </authorList>
    </citation>
    <scope>NUCLEOTIDE SEQUENCE [LARGE SCALE GENOMIC DNA]</scope>
    <source>
        <strain evidence="7">XZYJ18</strain>
    </source>
</reference>